<dbReference type="PROSITE" id="PS50011">
    <property type="entry name" value="PROTEIN_KINASE_DOM"/>
    <property type="match status" value="1"/>
</dbReference>
<dbReference type="PROSITE" id="PS00107">
    <property type="entry name" value="PROTEIN_KINASE_ATP"/>
    <property type="match status" value="1"/>
</dbReference>
<dbReference type="Pfam" id="PF00069">
    <property type="entry name" value="Pkinase"/>
    <property type="match status" value="1"/>
</dbReference>
<feature type="binding site" evidence="9">
    <location>
        <position position="57"/>
    </location>
    <ligand>
        <name>ATP</name>
        <dbReference type="ChEBI" id="CHEBI:30616"/>
    </ligand>
</feature>
<dbReference type="Proteomes" id="UP000708208">
    <property type="component" value="Unassembled WGS sequence"/>
</dbReference>
<evidence type="ECO:0000256" key="8">
    <source>
        <dbReference type="ARBA" id="ARBA00048679"/>
    </source>
</evidence>
<proteinExistence type="inferred from homology"/>
<dbReference type="GO" id="GO:0004674">
    <property type="term" value="F:protein serine/threonine kinase activity"/>
    <property type="evidence" value="ECO:0007669"/>
    <property type="project" value="UniProtKB-KW"/>
</dbReference>
<sequence>MNSLGLNLILRMGCICTKERIVINGRSFYVRERLGQGGFSVVELIEDSKTHEEFALKRIICHSPEDQRIALSEVEVHRIVQHPNVLELVDYDLRGKTDPLNDTTSQVLIVLPYFHKGTLAGELERREKQKRYLEEKEVLRLFQSICDAVAAFHNNQPHALAHRDLKTANILLSDSYAPVLMDLGSVARARVEVTNSVDARKLEEIAAERSSMPYRAPELFNIPSQTMIDERTDIWSLGCVLFALCFFKSPYDIVYERGDSVNLAVVSGRLDIPPDSPFSEGIHDMIRYLLVVEPKERPFIQDVMLRAKQLEAKAQGCV</sequence>
<keyword evidence="3" id="KW-0808">Transferase</keyword>
<keyword evidence="4 9" id="KW-0547">Nucleotide-binding</keyword>
<gene>
    <name evidence="12" type="ORF">AFUS01_LOCUS17566</name>
</gene>
<dbReference type="InterPro" id="IPR008271">
    <property type="entry name" value="Ser/Thr_kinase_AS"/>
</dbReference>
<keyword evidence="5" id="KW-0418">Kinase</keyword>
<accession>A0A8J2P1U3</accession>
<evidence type="ECO:0000256" key="6">
    <source>
        <dbReference type="ARBA" id="ARBA00022840"/>
    </source>
</evidence>
<comment type="similarity">
    <text evidence="10">Belongs to the protein kinase superfamily.</text>
</comment>
<name>A0A8J2P1U3_9HEXA</name>
<evidence type="ECO:0000259" key="11">
    <source>
        <dbReference type="PROSITE" id="PS50011"/>
    </source>
</evidence>
<comment type="catalytic activity">
    <reaction evidence="8">
        <text>L-seryl-[protein] + ATP = O-phospho-L-seryl-[protein] + ADP + H(+)</text>
        <dbReference type="Rhea" id="RHEA:17989"/>
        <dbReference type="Rhea" id="RHEA-COMP:9863"/>
        <dbReference type="Rhea" id="RHEA-COMP:11604"/>
        <dbReference type="ChEBI" id="CHEBI:15378"/>
        <dbReference type="ChEBI" id="CHEBI:29999"/>
        <dbReference type="ChEBI" id="CHEBI:30616"/>
        <dbReference type="ChEBI" id="CHEBI:83421"/>
        <dbReference type="ChEBI" id="CHEBI:456216"/>
        <dbReference type="EC" id="2.7.11.1"/>
    </reaction>
</comment>
<dbReference type="GO" id="GO:0005524">
    <property type="term" value="F:ATP binding"/>
    <property type="evidence" value="ECO:0007669"/>
    <property type="project" value="UniProtKB-UniRule"/>
</dbReference>
<dbReference type="GO" id="GO:0005794">
    <property type="term" value="C:Golgi apparatus"/>
    <property type="evidence" value="ECO:0007669"/>
    <property type="project" value="TreeGrafter"/>
</dbReference>
<keyword evidence="13" id="KW-1185">Reference proteome</keyword>
<evidence type="ECO:0000313" key="13">
    <source>
        <dbReference type="Proteomes" id="UP000708208"/>
    </source>
</evidence>
<reference evidence="12" key="1">
    <citation type="submission" date="2021-06" db="EMBL/GenBank/DDBJ databases">
        <authorList>
            <person name="Hodson N. C."/>
            <person name="Mongue J. A."/>
            <person name="Jaron S. K."/>
        </authorList>
    </citation>
    <scope>NUCLEOTIDE SEQUENCE</scope>
</reference>
<evidence type="ECO:0000313" key="12">
    <source>
        <dbReference type="EMBL" id="CAG7728810.1"/>
    </source>
</evidence>
<comment type="caution">
    <text evidence="12">The sequence shown here is derived from an EMBL/GenBank/DDBJ whole genome shotgun (WGS) entry which is preliminary data.</text>
</comment>
<evidence type="ECO:0000256" key="7">
    <source>
        <dbReference type="ARBA" id="ARBA00047899"/>
    </source>
</evidence>
<evidence type="ECO:0000256" key="1">
    <source>
        <dbReference type="ARBA" id="ARBA00012513"/>
    </source>
</evidence>
<keyword evidence="6 9" id="KW-0067">ATP-binding</keyword>
<evidence type="ECO:0000256" key="10">
    <source>
        <dbReference type="RuleBase" id="RU000304"/>
    </source>
</evidence>
<dbReference type="PANTHER" id="PTHR45998:SF2">
    <property type="entry name" value="SERINE_THREONINE-PROTEIN KINASE 16"/>
    <property type="match status" value="1"/>
</dbReference>
<dbReference type="InterPro" id="IPR017441">
    <property type="entry name" value="Protein_kinase_ATP_BS"/>
</dbReference>
<evidence type="ECO:0000256" key="9">
    <source>
        <dbReference type="PROSITE-ProRule" id="PRU10141"/>
    </source>
</evidence>
<dbReference type="PANTHER" id="PTHR45998">
    <property type="entry name" value="SERINE/THREONINE-PROTEIN KINASE 16"/>
    <property type="match status" value="1"/>
</dbReference>
<dbReference type="InterPro" id="IPR052239">
    <property type="entry name" value="Ser/Thr-specific_kinases"/>
</dbReference>
<dbReference type="AlphaFoldDB" id="A0A8J2P1U3"/>
<dbReference type="EC" id="2.7.11.1" evidence="1"/>
<evidence type="ECO:0000256" key="2">
    <source>
        <dbReference type="ARBA" id="ARBA00022527"/>
    </source>
</evidence>
<feature type="domain" description="Protein kinase" evidence="11">
    <location>
        <begin position="28"/>
        <end position="310"/>
    </location>
</feature>
<evidence type="ECO:0000256" key="4">
    <source>
        <dbReference type="ARBA" id="ARBA00022741"/>
    </source>
</evidence>
<dbReference type="EMBL" id="CAJVCH010168862">
    <property type="protein sequence ID" value="CAG7728810.1"/>
    <property type="molecule type" value="Genomic_DNA"/>
</dbReference>
<dbReference type="PROSITE" id="PS00108">
    <property type="entry name" value="PROTEIN_KINASE_ST"/>
    <property type="match status" value="1"/>
</dbReference>
<evidence type="ECO:0000256" key="5">
    <source>
        <dbReference type="ARBA" id="ARBA00022777"/>
    </source>
</evidence>
<evidence type="ECO:0000256" key="3">
    <source>
        <dbReference type="ARBA" id="ARBA00022679"/>
    </source>
</evidence>
<comment type="catalytic activity">
    <reaction evidence="7">
        <text>L-threonyl-[protein] + ATP = O-phospho-L-threonyl-[protein] + ADP + H(+)</text>
        <dbReference type="Rhea" id="RHEA:46608"/>
        <dbReference type="Rhea" id="RHEA-COMP:11060"/>
        <dbReference type="Rhea" id="RHEA-COMP:11605"/>
        <dbReference type="ChEBI" id="CHEBI:15378"/>
        <dbReference type="ChEBI" id="CHEBI:30013"/>
        <dbReference type="ChEBI" id="CHEBI:30616"/>
        <dbReference type="ChEBI" id="CHEBI:61977"/>
        <dbReference type="ChEBI" id="CHEBI:456216"/>
        <dbReference type="EC" id="2.7.11.1"/>
    </reaction>
</comment>
<protein>
    <recommendedName>
        <fullName evidence="1">non-specific serine/threonine protein kinase</fullName>
        <ecNumber evidence="1">2.7.11.1</ecNumber>
    </recommendedName>
</protein>
<keyword evidence="2 10" id="KW-0723">Serine/threonine-protein kinase</keyword>
<dbReference type="InterPro" id="IPR000719">
    <property type="entry name" value="Prot_kinase_dom"/>
</dbReference>
<dbReference type="OrthoDB" id="248923at2759"/>
<organism evidence="12 13">
    <name type="scientific">Allacma fusca</name>
    <dbReference type="NCBI Taxonomy" id="39272"/>
    <lineage>
        <taxon>Eukaryota</taxon>
        <taxon>Metazoa</taxon>
        <taxon>Ecdysozoa</taxon>
        <taxon>Arthropoda</taxon>
        <taxon>Hexapoda</taxon>
        <taxon>Collembola</taxon>
        <taxon>Symphypleona</taxon>
        <taxon>Sminthuridae</taxon>
        <taxon>Allacma</taxon>
    </lineage>
</organism>
<dbReference type="SMART" id="SM00220">
    <property type="entry name" value="S_TKc"/>
    <property type="match status" value="1"/>
</dbReference>